<evidence type="ECO:0000313" key="6">
    <source>
        <dbReference type="EMBL" id="KAG2598276.1"/>
    </source>
</evidence>
<keyword evidence="7" id="KW-1185">Reference proteome</keyword>
<comment type="caution">
    <text evidence="6">The sequence shown here is derived from an EMBL/GenBank/DDBJ whole genome shotgun (WGS) entry which is preliminary data.</text>
</comment>
<dbReference type="GO" id="GO:0016020">
    <property type="term" value="C:membrane"/>
    <property type="evidence" value="ECO:0007669"/>
    <property type="project" value="InterPro"/>
</dbReference>
<dbReference type="AlphaFoldDB" id="A0A8T0SPN5"/>
<keyword evidence="4 5" id="KW-0472">Membrane</keyword>
<protein>
    <recommendedName>
        <fullName evidence="8">WAT1-related protein</fullName>
    </recommendedName>
</protein>
<dbReference type="Proteomes" id="UP000823388">
    <property type="component" value="Chromosome 5K"/>
</dbReference>
<reference evidence="6" key="1">
    <citation type="submission" date="2020-05" db="EMBL/GenBank/DDBJ databases">
        <title>WGS assembly of Panicum virgatum.</title>
        <authorList>
            <person name="Lovell J.T."/>
            <person name="Jenkins J."/>
            <person name="Shu S."/>
            <person name="Juenger T.E."/>
            <person name="Schmutz J."/>
        </authorList>
    </citation>
    <scope>NUCLEOTIDE SEQUENCE</scope>
    <source>
        <strain evidence="6">AP13</strain>
    </source>
</reference>
<dbReference type="EMBL" id="CM029045">
    <property type="protein sequence ID" value="KAG2598276.1"/>
    <property type="molecule type" value="Genomic_DNA"/>
</dbReference>
<evidence type="ECO:0000256" key="2">
    <source>
        <dbReference type="ARBA" id="ARBA00022692"/>
    </source>
</evidence>
<evidence type="ECO:0000256" key="5">
    <source>
        <dbReference type="SAM" id="Phobius"/>
    </source>
</evidence>
<evidence type="ECO:0008006" key="8">
    <source>
        <dbReference type="Google" id="ProtNLM"/>
    </source>
</evidence>
<comment type="subcellular location">
    <subcellularLocation>
        <location evidence="1">Membrane</location>
        <topology evidence="1">Multi-pass membrane protein</topology>
    </subcellularLocation>
</comment>
<feature type="transmembrane region" description="Helical" evidence="5">
    <location>
        <begin position="98"/>
        <end position="128"/>
    </location>
</feature>
<evidence type="ECO:0000256" key="3">
    <source>
        <dbReference type="ARBA" id="ARBA00022989"/>
    </source>
</evidence>
<feature type="transmembrane region" description="Helical" evidence="5">
    <location>
        <begin position="50"/>
        <end position="70"/>
    </location>
</feature>
<keyword evidence="3 5" id="KW-1133">Transmembrane helix</keyword>
<sequence>MSASTIISYIGLNYISATSASAVINLVPVLTFFLAVLFRMESLNLKRSHGVVKVSGLVLCSVGVTVLALYQGPELKSFIHHRLFHYTSHVGTNSARKWILGVILQSFAAAMWALWAVLQGITLAVLCYLQVWLVDMRGPVFLSMTVPLTLVFTIILTILVGEAVTLGSVISGALLVGGLYNVLWGKRIEQVAMCAQGDDDINAALDLEEQGTAASVLKTQD</sequence>
<evidence type="ECO:0000256" key="1">
    <source>
        <dbReference type="ARBA" id="ARBA00004141"/>
    </source>
</evidence>
<name>A0A8T0SPN5_PANVG</name>
<feature type="transmembrane region" description="Helical" evidence="5">
    <location>
        <begin position="140"/>
        <end position="160"/>
    </location>
</feature>
<proteinExistence type="predicted"/>
<dbReference type="PANTHER" id="PTHR31218">
    <property type="entry name" value="WAT1-RELATED PROTEIN"/>
    <property type="match status" value="1"/>
</dbReference>
<evidence type="ECO:0000256" key="4">
    <source>
        <dbReference type="ARBA" id="ARBA00023136"/>
    </source>
</evidence>
<keyword evidence="2 5" id="KW-0812">Transmembrane</keyword>
<accession>A0A8T0SPN5</accession>
<evidence type="ECO:0000313" key="7">
    <source>
        <dbReference type="Proteomes" id="UP000823388"/>
    </source>
</evidence>
<gene>
    <name evidence="6" type="ORF">PVAP13_5KG353700</name>
</gene>
<dbReference type="InterPro" id="IPR037185">
    <property type="entry name" value="EmrE-like"/>
</dbReference>
<dbReference type="InterPro" id="IPR030184">
    <property type="entry name" value="WAT1-related"/>
</dbReference>
<organism evidence="6 7">
    <name type="scientific">Panicum virgatum</name>
    <name type="common">Blackwell switchgrass</name>
    <dbReference type="NCBI Taxonomy" id="38727"/>
    <lineage>
        <taxon>Eukaryota</taxon>
        <taxon>Viridiplantae</taxon>
        <taxon>Streptophyta</taxon>
        <taxon>Embryophyta</taxon>
        <taxon>Tracheophyta</taxon>
        <taxon>Spermatophyta</taxon>
        <taxon>Magnoliopsida</taxon>
        <taxon>Liliopsida</taxon>
        <taxon>Poales</taxon>
        <taxon>Poaceae</taxon>
        <taxon>PACMAD clade</taxon>
        <taxon>Panicoideae</taxon>
        <taxon>Panicodae</taxon>
        <taxon>Paniceae</taxon>
        <taxon>Panicinae</taxon>
        <taxon>Panicum</taxon>
        <taxon>Panicum sect. Hiantes</taxon>
    </lineage>
</organism>
<feature type="transmembrane region" description="Helical" evidence="5">
    <location>
        <begin position="166"/>
        <end position="183"/>
    </location>
</feature>
<dbReference type="GO" id="GO:0022857">
    <property type="term" value="F:transmembrane transporter activity"/>
    <property type="evidence" value="ECO:0007669"/>
    <property type="project" value="InterPro"/>
</dbReference>
<feature type="transmembrane region" description="Helical" evidence="5">
    <location>
        <begin position="12"/>
        <end position="38"/>
    </location>
</feature>
<dbReference type="SUPFAM" id="SSF103481">
    <property type="entry name" value="Multidrug resistance efflux transporter EmrE"/>
    <property type="match status" value="1"/>
</dbReference>